<dbReference type="GO" id="GO:0005829">
    <property type="term" value="C:cytosol"/>
    <property type="evidence" value="ECO:0007669"/>
    <property type="project" value="UniProtKB-SubCell"/>
</dbReference>
<reference evidence="2 3" key="1">
    <citation type="journal article" date="2018" name="Sci. Rep.">
        <title>Raphidocelis subcapitata (=Pseudokirchneriella subcapitata) provides an insight into genome evolution and environmental adaptations in the Sphaeropleales.</title>
        <authorList>
            <person name="Suzuki S."/>
            <person name="Yamaguchi H."/>
            <person name="Nakajima N."/>
            <person name="Kawachi M."/>
        </authorList>
    </citation>
    <scope>NUCLEOTIDE SEQUENCE [LARGE SCALE GENOMIC DNA]</scope>
    <source>
        <strain evidence="2 3">NIES-35</strain>
    </source>
</reference>
<name>A0A2V0NVZ3_9CHLO</name>
<gene>
    <name evidence="2" type="ORF">Rsub_03706</name>
</gene>
<dbReference type="PANTHER" id="PTHR14552:SF21">
    <property type="entry name" value="DCTP PYROPHOSPHATASE 1"/>
    <property type="match status" value="1"/>
</dbReference>
<keyword evidence="1" id="KW-0963">Cytoplasm</keyword>
<comment type="caution">
    <text evidence="2">The sequence shown here is derived from an EMBL/GenBank/DDBJ whole genome shotgun (WGS) entry which is preliminary data.</text>
</comment>
<dbReference type="Pfam" id="PF12643">
    <property type="entry name" value="MazG-like"/>
    <property type="match status" value="1"/>
</dbReference>
<dbReference type="AlphaFoldDB" id="A0A2V0NVZ3"/>
<dbReference type="GO" id="GO:0047840">
    <property type="term" value="F:dCTP diphosphatase activity"/>
    <property type="evidence" value="ECO:0007669"/>
    <property type="project" value="UniProtKB-UniRule"/>
</dbReference>
<keyword evidence="1" id="KW-0460">Magnesium</keyword>
<sequence>MNDAQASRNTRFSELSLEEVRARISSFAEERDWRQYHTPRNLLLALVGEVGEAAEIFQWRPDSELAPGLPSFEAREREHLGEELSDVLLYLVRLADVCGVDLAAAVVDKLGKNAAKYPADKCRGRADKYSAYVELKAAAKQAAADAEAEAKAGDKGGRSGGAA</sequence>
<evidence type="ECO:0000256" key="1">
    <source>
        <dbReference type="PIRNR" id="PIRNR029826"/>
    </source>
</evidence>
<dbReference type="EC" id="3.6.1.12" evidence="1"/>
<protein>
    <recommendedName>
        <fullName evidence="1">dCTP pyrophosphatase 1</fullName>
        <ecNumber evidence="1">3.6.1.12</ecNumber>
    </recommendedName>
</protein>
<evidence type="ECO:0000313" key="2">
    <source>
        <dbReference type="EMBL" id="GBF90852.1"/>
    </source>
</evidence>
<dbReference type="Proteomes" id="UP000247498">
    <property type="component" value="Unassembled WGS sequence"/>
</dbReference>
<dbReference type="SUPFAM" id="SSF101386">
    <property type="entry name" value="all-alpha NTP pyrophosphatases"/>
    <property type="match status" value="1"/>
</dbReference>
<proteinExistence type="predicted"/>
<dbReference type="EMBL" id="BDRX01000020">
    <property type="protein sequence ID" value="GBF90852.1"/>
    <property type="molecule type" value="Genomic_DNA"/>
</dbReference>
<dbReference type="FunCoup" id="A0A2V0NVZ3">
    <property type="interactions" value="785"/>
</dbReference>
<comment type="subcellular location">
    <subcellularLocation>
        <location evidence="1">Cytoplasm</location>
        <location evidence="1">Cytosol</location>
    </subcellularLocation>
</comment>
<dbReference type="STRING" id="307507.A0A2V0NVZ3"/>
<dbReference type="Gene3D" id="1.10.287.1080">
    <property type="entry name" value="MazG-like"/>
    <property type="match status" value="1"/>
</dbReference>
<dbReference type="PANTHER" id="PTHR14552">
    <property type="match status" value="1"/>
</dbReference>
<accession>A0A2V0NVZ3</accession>
<dbReference type="GO" id="GO:0006253">
    <property type="term" value="P:dCTP catabolic process"/>
    <property type="evidence" value="ECO:0007669"/>
    <property type="project" value="UniProtKB-UniRule"/>
</dbReference>
<dbReference type="OrthoDB" id="411123at2759"/>
<dbReference type="InterPro" id="IPR025984">
    <property type="entry name" value="DCTPP"/>
</dbReference>
<dbReference type="GO" id="GO:0042262">
    <property type="term" value="P:DNA protection"/>
    <property type="evidence" value="ECO:0007669"/>
    <property type="project" value="UniProtKB-UniRule"/>
</dbReference>
<organism evidence="2 3">
    <name type="scientific">Raphidocelis subcapitata</name>
    <dbReference type="NCBI Taxonomy" id="307507"/>
    <lineage>
        <taxon>Eukaryota</taxon>
        <taxon>Viridiplantae</taxon>
        <taxon>Chlorophyta</taxon>
        <taxon>core chlorophytes</taxon>
        <taxon>Chlorophyceae</taxon>
        <taxon>CS clade</taxon>
        <taxon>Sphaeropleales</taxon>
        <taxon>Selenastraceae</taxon>
        <taxon>Raphidocelis</taxon>
    </lineage>
</organism>
<keyword evidence="1" id="KW-0378">Hydrolase</keyword>
<comment type="cofactor">
    <cofactor evidence="1">
        <name>Mg(2+)</name>
        <dbReference type="ChEBI" id="CHEBI:18420"/>
    </cofactor>
</comment>
<dbReference type="InParanoid" id="A0A2V0NVZ3"/>
<comment type="function">
    <text evidence="1">Hydrolyzes deoxynucleoside triphosphates (dNTPs) to the corresponding nucleoside monophosphates. Has a strong preference for dCTP and its analogs including 5-iodo-dCTP and 5-methyl-dCTP for which it may even have a higher efficiency. May protect DNA or RNA against the incorporation of these genotoxic nucleotide analogs through their catabolism.</text>
</comment>
<keyword evidence="1" id="KW-0479">Metal-binding</keyword>
<comment type="subunit">
    <text evidence="1">Homotetramer.</text>
</comment>
<comment type="catalytic activity">
    <reaction evidence="1">
        <text>dCTP + H2O = dCMP + diphosphate + H(+)</text>
        <dbReference type="Rhea" id="RHEA:22636"/>
        <dbReference type="ChEBI" id="CHEBI:15377"/>
        <dbReference type="ChEBI" id="CHEBI:15378"/>
        <dbReference type="ChEBI" id="CHEBI:33019"/>
        <dbReference type="ChEBI" id="CHEBI:57566"/>
        <dbReference type="ChEBI" id="CHEBI:61481"/>
        <dbReference type="EC" id="3.6.1.12"/>
    </reaction>
</comment>
<keyword evidence="3" id="KW-1185">Reference proteome</keyword>
<evidence type="ECO:0000313" key="3">
    <source>
        <dbReference type="Proteomes" id="UP000247498"/>
    </source>
</evidence>
<dbReference type="GO" id="GO:0000287">
    <property type="term" value="F:magnesium ion binding"/>
    <property type="evidence" value="ECO:0007669"/>
    <property type="project" value="UniProtKB-UniRule"/>
</dbReference>
<dbReference type="CDD" id="cd11537">
    <property type="entry name" value="NTP-PPase_RS21-C6_like"/>
    <property type="match status" value="1"/>
</dbReference>